<reference evidence="3 4" key="2">
    <citation type="submission" date="2015-03" db="EMBL/GenBank/DDBJ databases">
        <authorList>
            <consortium name="Pathogen Informatics"/>
        </authorList>
    </citation>
    <scope>NUCLEOTIDE SEQUENCE [LARGE SCALE GENOMIC DNA]</scope>
    <source>
        <strain evidence="1 4">C09601061</strain>
        <strain evidence="3">N09902308</strain>
    </source>
</reference>
<name>A0A654U5T3_MYCTX</name>
<gene>
    <name evidence="1" type="ORF">ERS007657_03621</name>
    <name evidence="2" type="ORF">ERS007739_03284</name>
</gene>
<dbReference type="AlphaFoldDB" id="A0A654U5T3"/>
<dbReference type="EMBL" id="CSBK01001675">
    <property type="protein sequence ID" value="COZ00019.1"/>
    <property type="molecule type" value="Genomic_DNA"/>
</dbReference>
<evidence type="ECO:0000313" key="3">
    <source>
        <dbReference type="Proteomes" id="UP000039021"/>
    </source>
</evidence>
<protein>
    <submittedName>
        <fullName evidence="1">Uncharacterized protein</fullName>
    </submittedName>
</protein>
<evidence type="ECO:0000313" key="2">
    <source>
        <dbReference type="EMBL" id="COZ00019.1"/>
    </source>
</evidence>
<sequence>MLDCTPKCFILVISLGSTTSDDDVAKISKYSRAR</sequence>
<proteinExistence type="predicted"/>
<evidence type="ECO:0000313" key="4">
    <source>
        <dbReference type="Proteomes" id="UP000046680"/>
    </source>
</evidence>
<dbReference type="Proteomes" id="UP000046680">
    <property type="component" value="Unassembled WGS sequence"/>
</dbReference>
<evidence type="ECO:0000313" key="1">
    <source>
        <dbReference type="EMBL" id="CFS02325.1"/>
    </source>
</evidence>
<reference evidence="2" key="1">
    <citation type="submission" date="2015-03" db="EMBL/GenBank/DDBJ databases">
        <authorList>
            <consortium name="Pathogen Informatics"/>
            <person name="Murphy D."/>
        </authorList>
    </citation>
    <scope>NUCLEOTIDE SEQUENCE</scope>
    <source>
        <strain evidence="2">N09902308</strain>
    </source>
</reference>
<accession>A0A654U5T3</accession>
<organism evidence="1 4">
    <name type="scientific">Mycobacterium tuberculosis</name>
    <dbReference type="NCBI Taxonomy" id="1773"/>
    <lineage>
        <taxon>Bacteria</taxon>
        <taxon>Bacillati</taxon>
        <taxon>Actinomycetota</taxon>
        <taxon>Actinomycetes</taxon>
        <taxon>Mycobacteriales</taxon>
        <taxon>Mycobacteriaceae</taxon>
        <taxon>Mycobacterium</taxon>
        <taxon>Mycobacterium tuberculosis complex</taxon>
    </lineage>
</organism>
<dbReference type="EMBL" id="CGCX01001845">
    <property type="protein sequence ID" value="CFS02325.1"/>
    <property type="molecule type" value="Genomic_DNA"/>
</dbReference>
<dbReference type="Proteomes" id="UP000039021">
    <property type="component" value="Unassembled WGS sequence"/>
</dbReference>